<gene>
    <name evidence="1" type="ORF">JW592_30385</name>
</gene>
<organism evidence="1 2">
    <name type="scientific">Streptomyces spirodelae</name>
    <dbReference type="NCBI Taxonomy" id="2812904"/>
    <lineage>
        <taxon>Bacteria</taxon>
        <taxon>Bacillati</taxon>
        <taxon>Actinomycetota</taxon>
        <taxon>Actinomycetes</taxon>
        <taxon>Kitasatosporales</taxon>
        <taxon>Streptomycetaceae</taxon>
        <taxon>Streptomyces</taxon>
    </lineage>
</organism>
<protein>
    <submittedName>
        <fullName evidence="1">Uncharacterized protein</fullName>
    </submittedName>
</protein>
<evidence type="ECO:0000313" key="1">
    <source>
        <dbReference type="EMBL" id="MBO8189721.1"/>
    </source>
</evidence>
<dbReference type="EMBL" id="JAFFZN010000040">
    <property type="protein sequence ID" value="MBO8189721.1"/>
    <property type="molecule type" value="Genomic_DNA"/>
</dbReference>
<accession>A0ABS3X318</accession>
<keyword evidence="2" id="KW-1185">Reference proteome</keyword>
<reference evidence="1 2" key="1">
    <citation type="submission" date="2021-02" db="EMBL/GenBank/DDBJ databases">
        <title>Streptomyces spirodelae sp. nov., isolated from duckweed.</title>
        <authorList>
            <person name="Saimee Y."/>
            <person name="Duangmal K."/>
        </authorList>
    </citation>
    <scope>NUCLEOTIDE SEQUENCE [LARGE SCALE GENOMIC DNA]</scope>
    <source>
        <strain evidence="1 2">DW4-2</strain>
    </source>
</reference>
<comment type="caution">
    <text evidence="1">The sequence shown here is derived from an EMBL/GenBank/DDBJ whole genome shotgun (WGS) entry which is preliminary data.</text>
</comment>
<sequence length="122" mass="12945">MVDGQYGQLPVTARTARVSAAAEIVRLAVRQIEGDLTDDIEAGELAHVLREFHCETAPREGIFGALRQLLTTAAHVAEPLEPDDEAETSCALHEAAVYIGDRTGTCLEAAAGGLGWQSTRSS</sequence>
<dbReference type="Proteomes" id="UP001518976">
    <property type="component" value="Unassembled WGS sequence"/>
</dbReference>
<name>A0ABS3X318_9ACTN</name>
<dbReference type="RefSeq" id="WP_209268481.1">
    <property type="nucleotide sequence ID" value="NZ_JAFFZN010000040.1"/>
</dbReference>
<evidence type="ECO:0000313" key="2">
    <source>
        <dbReference type="Proteomes" id="UP001518976"/>
    </source>
</evidence>
<proteinExistence type="predicted"/>